<evidence type="ECO:0000313" key="3">
    <source>
        <dbReference type="Proteomes" id="UP000663829"/>
    </source>
</evidence>
<accession>A0A815FDI3</accession>
<reference evidence="1" key="1">
    <citation type="submission" date="2021-02" db="EMBL/GenBank/DDBJ databases">
        <authorList>
            <person name="Nowell W R."/>
        </authorList>
    </citation>
    <scope>NUCLEOTIDE SEQUENCE</scope>
</reference>
<dbReference type="EMBL" id="CAJOBC010049886">
    <property type="protein sequence ID" value="CAF4174217.1"/>
    <property type="molecule type" value="Genomic_DNA"/>
</dbReference>
<protein>
    <recommendedName>
        <fullName evidence="4">F-box domain-containing protein</fullName>
    </recommendedName>
</protein>
<dbReference type="EMBL" id="CAJNOQ010013606">
    <property type="protein sequence ID" value="CAF1325079.1"/>
    <property type="molecule type" value="Genomic_DNA"/>
</dbReference>
<dbReference type="SUPFAM" id="SSF52047">
    <property type="entry name" value="RNI-like"/>
    <property type="match status" value="1"/>
</dbReference>
<organism evidence="1 3">
    <name type="scientific">Didymodactylos carnosus</name>
    <dbReference type="NCBI Taxonomy" id="1234261"/>
    <lineage>
        <taxon>Eukaryota</taxon>
        <taxon>Metazoa</taxon>
        <taxon>Spiralia</taxon>
        <taxon>Gnathifera</taxon>
        <taxon>Rotifera</taxon>
        <taxon>Eurotatoria</taxon>
        <taxon>Bdelloidea</taxon>
        <taxon>Philodinida</taxon>
        <taxon>Philodinidae</taxon>
        <taxon>Didymodactylos</taxon>
    </lineage>
</organism>
<gene>
    <name evidence="1" type="ORF">GPM918_LOCUS29662</name>
    <name evidence="2" type="ORF">SRO942_LOCUS30249</name>
</gene>
<evidence type="ECO:0000313" key="1">
    <source>
        <dbReference type="EMBL" id="CAF1325079.1"/>
    </source>
</evidence>
<comment type="caution">
    <text evidence="1">The sequence shown here is derived from an EMBL/GenBank/DDBJ whole genome shotgun (WGS) entry which is preliminary data.</text>
</comment>
<sequence>MAYTHPKMSTISTINDLAGETYLDIFEYFYINELFDSFWDLNYRLNSLICENRIPLAIRFTDARENESAQFARKFYSMSMDRTCIRSYTLSSNDLSQQQLLFIGSFSKLQSLIIDPLRNVDSIELKRFLFDQPQQPSLKYVSIKFSTCFSPKEFDEILDCLYQIQSLTTLKVYGNRQMILQLSLPLHVLNIQRLTLVPFPIDCENLLLAFAKYLPNLCYLNGTLNSLTGADNADRPTAKYWIRHHSALNMAQSSCLMPNLKQLYFDFHCPIRVNDFGRFDQILSSLLLSLPKLEKITLVFYDRVNKQLFYHLFDISEQSCFQYQYDEETNTEIQDGHSRMKIIIRITRQKAYI</sequence>
<dbReference type="Proteomes" id="UP000663829">
    <property type="component" value="Unassembled WGS sequence"/>
</dbReference>
<evidence type="ECO:0008006" key="4">
    <source>
        <dbReference type="Google" id="ProtNLM"/>
    </source>
</evidence>
<dbReference type="AlphaFoldDB" id="A0A815FDI3"/>
<evidence type="ECO:0000313" key="2">
    <source>
        <dbReference type="EMBL" id="CAF4174217.1"/>
    </source>
</evidence>
<keyword evidence="3" id="KW-1185">Reference proteome</keyword>
<dbReference type="Proteomes" id="UP000681722">
    <property type="component" value="Unassembled WGS sequence"/>
</dbReference>
<name>A0A815FDI3_9BILA</name>
<proteinExistence type="predicted"/>